<dbReference type="OrthoDB" id="1862401at2759"/>
<evidence type="ECO:0000256" key="1">
    <source>
        <dbReference type="ARBA" id="ARBA00022679"/>
    </source>
</evidence>
<dbReference type="Pfam" id="PF02458">
    <property type="entry name" value="Transferase"/>
    <property type="match status" value="1"/>
</dbReference>
<dbReference type="Proteomes" id="UP000479710">
    <property type="component" value="Unassembled WGS sequence"/>
</dbReference>
<dbReference type="Gene3D" id="3.30.559.10">
    <property type="entry name" value="Chloramphenicol acetyltransferase-like domain"/>
    <property type="match status" value="2"/>
</dbReference>
<evidence type="ECO:0000313" key="3">
    <source>
        <dbReference type="EMBL" id="KAF0897687.1"/>
    </source>
</evidence>
<protein>
    <recommendedName>
        <fullName evidence="5">Anthocyanin 5-aromatic acyltransferase</fullName>
    </recommendedName>
</protein>
<dbReference type="GO" id="GO:0050734">
    <property type="term" value="F:hydroxycinnamoyltransferase activity"/>
    <property type="evidence" value="ECO:0007669"/>
    <property type="project" value="UniProtKB-ARBA"/>
</dbReference>
<sequence length="452" mass="47559">MAPPSVTIIEEGRITVPPAAALSEPALFKLSPLDAQWITLPLIQRVLVFDAGAGAAIPPFESVVASLRASLAETVARLLPLARRIVFLPSSGEAAIDCSEGGVAGGVRFVVAECGDADAARVAGDADHDVGLMERLVPVLDADALPAETMAAQVTRLGGGVAVGVALHHAVVDGRSVWRFFEAWAAACRGGDAWSAAPGLMFDRAAVALPGGEELARTVLRVHAPNLPVATVPKFLVEDRLKLSRRTFTVASAQIHRLKQRIAGALMASPLPSSFVALSALAWVSFVRSKNSAGAIAADDEVYLFFFIDCRGRRAAFDPPVEDNFFGTCISGCLAVATARDLLSDDGLVTAAAAVQGEVRRAAEDPLAGWDWMSLLSRISLHRLVNMAGSTRLPAYEAADFGWGPPSRTELVTMNHDGQVVLVAAKCGGGVQASVSLHPAHMDAFKSHFESY</sequence>
<dbReference type="EMBL" id="SPHZ02000009">
    <property type="protein sequence ID" value="KAF0897687.1"/>
    <property type="molecule type" value="Genomic_DNA"/>
</dbReference>
<dbReference type="InterPro" id="IPR023213">
    <property type="entry name" value="CAT-like_dom_sf"/>
</dbReference>
<evidence type="ECO:0000256" key="2">
    <source>
        <dbReference type="ARBA" id="ARBA00023315"/>
    </source>
</evidence>
<name>A0A6G1CCF1_9ORYZ</name>
<dbReference type="PANTHER" id="PTHR31625">
    <property type="match status" value="1"/>
</dbReference>
<reference evidence="3 4" key="1">
    <citation type="submission" date="2019-11" db="EMBL/GenBank/DDBJ databases">
        <title>Whole genome sequence of Oryza granulata.</title>
        <authorList>
            <person name="Li W."/>
        </authorList>
    </citation>
    <scope>NUCLEOTIDE SEQUENCE [LARGE SCALE GENOMIC DNA]</scope>
    <source>
        <strain evidence="4">cv. Menghai</strain>
        <tissue evidence="3">Leaf</tissue>
    </source>
</reference>
<keyword evidence="2" id="KW-0012">Acyltransferase</keyword>
<dbReference type="AlphaFoldDB" id="A0A6G1CCF1"/>
<organism evidence="3 4">
    <name type="scientific">Oryza meyeriana var. granulata</name>
    <dbReference type="NCBI Taxonomy" id="110450"/>
    <lineage>
        <taxon>Eukaryota</taxon>
        <taxon>Viridiplantae</taxon>
        <taxon>Streptophyta</taxon>
        <taxon>Embryophyta</taxon>
        <taxon>Tracheophyta</taxon>
        <taxon>Spermatophyta</taxon>
        <taxon>Magnoliopsida</taxon>
        <taxon>Liliopsida</taxon>
        <taxon>Poales</taxon>
        <taxon>Poaceae</taxon>
        <taxon>BOP clade</taxon>
        <taxon>Oryzoideae</taxon>
        <taxon>Oryzeae</taxon>
        <taxon>Oryzinae</taxon>
        <taxon>Oryza</taxon>
        <taxon>Oryza meyeriana</taxon>
    </lineage>
</organism>
<gene>
    <name evidence="3" type="ORF">E2562_000405</name>
</gene>
<comment type="caution">
    <text evidence="3">The sequence shown here is derived from an EMBL/GenBank/DDBJ whole genome shotgun (WGS) entry which is preliminary data.</text>
</comment>
<proteinExistence type="predicted"/>
<keyword evidence="4" id="KW-1185">Reference proteome</keyword>
<dbReference type="InterPro" id="IPR051504">
    <property type="entry name" value="Plant_metabolite_acyltrans"/>
</dbReference>
<accession>A0A6G1CCF1</accession>
<keyword evidence="1" id="KW-0808">Transferase</keyword>
<evidence type="ECO:0000313" key="4">
    <source>
        <dbReference type="Proteomes" id="UP000479710"/>
    </source>
</evidence>
<evidence type="ECO:0008006" key="5">
    <source>
        <dbReference type="Google" id="ProtNLM"/>
    </source>
</evidence>